<protein>
    <submittedName>
        <fullName evidence="9">ATP-binding cassette domain-containing protein</fullName>
    </submittedName>
</protein>
<dbReference type="Pfam" id="PF09383">
    <property type="entry name" value="NIL"/>
    <property type="match status" value="1"/>
</dbReference>
<dbReference type="InterPro" id="IPR018449">
    <property type="entry name" value="NIL_domain"/>
</dbReference>
<evidence type="ECO:0000259" key="8">
    <source>
        <dbReference type="PROSITE" id="PS50893"/>
    </source>
</evidence>
<evidence type="ECO:0000256" key="7">
    <source>
        <dbReference type="ARBA" id="ARBA00023136"/>
    </source>
</evidence>
<dbReference type="CDD" id="cd03258">
    <property type="entry name" value="ABC_MetN_methionine_transporter"/>
    <property type="match status" value="1"/>
</dbReference>
<keyword evidence="10" id="KW-1185">Reference proteome</keyword>
<dbReference type="Proteomes" id="UP000647491">
    <property type="component" value="Unassembled WGS sequence"/>
</dbReference>
<dbReference type="InterPro" id="IPR003593">
    <property type="entry name" value="AAA+_ATPase"/>
</dbReference>
<dbReference type="InterPro" id="IPR027417">
    <property type="entry name" value="P-loop_NTPase"/>
</dbReference>
<evidence type="ECO:0000313" key="9">
    <source>
        <dbReference type="EMBL" id="MBC8598069.1"/>
    </source>
</evidence>
<evidence type="ECO:0000256" key="2">
    <source>
        <dbReference type="ARBA" id="ARBA00022475"/>
    </source>
</evidence>
<sequence length="339" mass="37153">MENKTPIIRMDGLGKAFTGSQGTVRALEDISLEIMPGEIFGIIGLSGAGKSTLVRCMNYLEVPTEGEVYYDGKPLSEMQDAELRKVRQSMGMIFQQFNLLAQRTVLGNICFPMEIAGTPREEAKARARELLKLVGLEDRENAYPAQLSGGQKQRVAIARAIATNPKVLLCDEATSALDPNTTKAILQLLKEINQSMGITVVIITHEMAVIEAVCDRVAIIDKSHIAEIGEVSRVFAEPKSKIGRQLILGDAAEKVEFGTGRLFRIIFDGLASSEPVISNVVLACKVPVNIMYAATRDIKGKAAGQMIIELPDHEPDIERVLQYLDRAKVPYEEVGKNEL</sequence>
<keyword evidence="5" id="KW-1278">Translocase</keyword>
<dbReference type="InterPro" id="IPR003439">
    <property type="entry name" value="ABC_transporter-like_ATP-bd"/>
</dbReference>
<dbReference type="EMBL" id="JACRTJ010000005">
    <property type="protein sequence ID" value="MBC8598069.1"/>
    <property type="molecule type" value="Genomic_DNA"/>
</dbReference>
<comment type="caution">
    <text evidence="9">The sequence shown here is derived from an EMBL/GenBank/DDBJ whole genome shotgun (WGS) entry which is preliminary data.</text>
</comment>
<dbReference type="GO" id="GO:0005524">
    <property type="term" value="F:ATP binding"/>
    <property type="evidence" value="ECO:0007669"/>
    <property type="project" value="UniProtKB-KW"/>
</dbReference>
<keyword evidence="6" id="KW-0029">Amino-acid transport</keyword>
<dbReference type="PROSITE" id="PS50893">
    <property type="entry name" value="ABC_TRANSPORTER_2"/>
    <property type="match status" value="1"/>
</dbReference>
<organism evidence="9 10">
    <name type="scientific">Enterocloster hominis</name>
    <name type="common">ex Liu et al. 2021</name>
    <dbReference type="NCBI Taxonomy" id="2763663"/>
    <lineage>
        <taxon>Bacteria</taxon>
        <taxon>Bacillati</taxon>
        <taxon>Bacillota</taxon>
        <taxon>Clostridia</taxon>
        <taxon>Lachnospirales</taxon>
        <taxon>Lachnospiraceae</taxon>
        <taxon>Enterocloster</taxon>
    </lineage>
</organism>
<dbReference type="PANTHER" id="PTHR43166:SF30">
    <property type="entry name" value="METHIONINE IMPORT ATP-BINDING PROTEIN METN"/>
    <property type="match status" value="1"/>
</dbReference>
<dbReference type="PANTHER" id="PTHR43166">
    <property type="entry name" value="AMINO ACID IMPORT ATP-BINDING PROTEIN"/>
    <property type="match status" value="1"/>
</dbReference>
<dbReference type="Gene3D" id="3.40.50.300">
    <property type="entry name" value="P-loop containing nucleotide triphosphate hydrolases"/>
    <property type="match status" value="1"/>
</dbReference>
<accession>A0ABR7NPM7</accession>
<evidence type="ECO:0000256" key="4">
    <source>
        <dbReference type="ARBA" id="ARBA00022840"/>
    </source>
</evidence>
<evidence type="ECO:0000256" key="6">
    <source>
        <dbReference type="ARBA" id="ARBA00022970"/>
    </source>
</evidence>
<proteinExistence type="predicted"/>
<dbReference type="SUPFAM" id="SSF52540">
    <property type="entry name" value="P-loop containing nucleoside triphosphate hydrolases"/>
    <property type="match status" value="1"/>
</dbReference>
<evidence type="ECO:0000313" key="10">
    <source>
        <dbReference type="Proteomes" id="UP000647491"/>
    </source>
</evidence>
<dbReference type="InterPro" id="IPR017871">
    <property type="entry name" value="ABC_transporter-like_CS"/>
</dbReference>
<keyword evidence="2" id="KW-1003">Cell membrane</keyword>
<gene>
    <name evidence="9" type="ORF">H8708_02295</name>
</gene>
<dbReference type="InterPro" id="IPR050086">
    <property type="entry name" value="MetN_ABC_transporter-like"/>
</dbReference>
<dbReference type="RefSeq" id="WP_158358829.1">
    <property type="nucleotide sequence ID" value="NZ_JACRTJ010000005.1"/>
</dbReference>
<dbReference type="Pfam" id="PF00005">
    <property type="entry name" value="ABC_tran"/>
    <property type="match status" value="1"/>
</dbReference>
<dbReference type="SMART" id="SM00382">
    <property type="entry name" value="AAA"/>
    <property type="match status" value="1"/>
</dbReference>
<dbReference type="PROSITE" id="PS00211">
    <property type="entry name" value="ABC_TRANSPORTER_1"/>
    <property type="match status" value="1"/>
</dbReference>
<evidence type="ECO:0000256" key="5">
    <source>
        <dbReference type="ARBA" id="ARBA00022967"/>
    </source>
</evidence>
<keyword evidence="1" id="KW-0813">Transport</keyword>
<name>A0ABR7NPM7_9FIRM</name>
<dbReference type="SUPFAM" id="SSF55021">
    <property type="entry name" value="ACT-like"/>
    <property type="match status" value="1"/>
</dbReference>
<dbReference type="InterPro" id="IPR041701">
    <property type="entry name" value="MetN_ABC"/>
</dbReference>
<evidence type="ECO:0000256" key="3">
    <source>
        <dbReference type="ARBA" id="ARBA00022741"/>
    </source>
</evidence>
<evidence type="ECO:0000256" key="1">
    <source>
        <dbReference type="ARBA" id="ARBA00022448"/>
    </source>
</evidence>
<dbReference type="Gene3D" id="3.30.70.260">
    <property type="match status" value="1"/>
</dbReference>
<keyword evidence="4 9" id="KW-0067">ATP-binding</keyword>
<feature type="domain" description="ABC transporter" evidence="8">
    <location>
        <begin position="8"/>
        <end position="247"/>
    </location>
</feature>
<keyword evidence="7" id="KW-0472">Membrane</keyword>
<reference evidence="9 10" key="1">
    <citation type="submission" date="2020-08" db="EMBL/GenBank/DDBJ databases">
        <title>Genome public.</title>
        <authorList>
            <person name="Liu C."/>
            <person name="Sun Q."/>
        </authorList>
    </citation>
    <scope>NUCLEOTIDE SEQUENCE [LARGE SCALE GENOMIC DNA]</scope>
    <source>
        <strain evidence="9 10">BX10</strain>
    </source>
</reference>
<dbReference type="SMART" id="SM00930">
    <property type="entry name" value="NIL"/>
    <property type="match status" value="1"/>
</dbReference>
<keyword evidence="3" id="KW-0547">Nucleotide-binding</keyword>
<dbReference type="InterPro" id="IPR045865">
    <property type="entry name" value="ACT-like_dom_sf"/>
</dbReference>